<dbReference type="OMA" id="CHISTFF"/>
<accession>A0A4W3H0Y3</accession>
<sequence>MLVCHISTFFFSLKGWLTKTQGSLQNSARPVQHCLLMDFSVIPEEAYGRDSPPPTKRARASPREGKTKRKSAKNARDESDESDDKVYEKDLKAAIALSKKDTSHSPAGDNESADEKEVHKDGRQKRQAASKAASKQREILLDDGGSDEEHDEDEEAIQEKGDSGSDADFYVEEDDDSDYESSLKKSKKGRKTKVVPEKKEKKTPKPRLSATGKPRNLTERCCSFTNSVS</sequence>
<dbReference type="Ensembl" id="ENSCMIT00000003894.1">
    <property type="protein sequence ID" value="ENSCMIP00000003749.1"/>
    <property type="gene ID" value="ENSCMIG00000002253.1"/>
</dbReference>
<dbReference type="GO" id="GO:0003690">
    <property type="term" value="F:double-stranded DNA binding"/>
    <property type="evidence" value="ECO:0007669"/>
    <property type="project" value="TreeGrafter"/>
</dbReference>
<dbReference type="PANTHER" id="PTHR15361:SF1">
    <property type="entry name" value="NUCLEAR UBIQUITOUS CASEIN AND CYCLIN-DEPENDENT KINASE SUBSTRATE 1"/>
    <property type="match status" value="1"/>
</dbReference>
<organism evidence="2 3">
    <name type="scientific">Callorhinchus milii</name>
    <name type="common">Ghost shark</name>
    <dbReference type="NCBI Taxonomy" id="7868"/>
    <lineage>
        <taxon>Eukaryota</taxon>
        <taxon>Metazoa</taxon>
        <taxon>Chordata</taxon>
        <taxon>Craniata</taxon>
        <taxon>Vertebrata</taxon>
        <taxon>Chondrichthyes</taxon>
        <taxon>Holocephali</taxon>
        <taxon>Chimaeriformes</taxon>
        <taxon>Callorhinchidae</taxon>
        <taxon>Callorhinchus</taxon>
    </lineage>
</organism>
<dbReference type="GO" id="GO:0005737">
    <property type="term" value="C:cytoplasm"/>
    <property type="evidence" value="ECO:0007669"/>
    <property type="project" value="TreeGrafter"/>
</dbReference>
<evidence type="ECO:0000256" key="1">
    <source>
        <dbReference type="SAM" id="MobiDB-lite"/>
    </source>
</evidence>
<reference evidence="3" key="3">
    <citation type="journal article" date="2014" name="Nature">
        <title>Elephant shark genome provides unique insights into gnathostome evolution.</title>
        <authorList>
            <consortium name="International Elephant Shark Genome Sequencing Consortium"/>
            <person name="Venkatesh B."/>
            <person name="Lee A.P."/>
            <person name="Ravi V."/>
            <person name="Maurya A.K."/>
            <person name="Lian M.M."/>
            <person name="Swann J.B."/>
            <person name="Ohta Y."/>
            <person name="Flajnik M.F."/>
            <person name="Sutoh Y."/>
            <person name="Kasahara M."/>
            <person name="Hoon S."/>
            <person name="Gangu V."/>
            <person name="Roy S.W."/>
            <person name="Irimia M."/>
            <person name="Korzh V."/>
            <person name="Kondrychyn I."/>
            <person name="Lim Z.W."/>
            <person name="Tay B.H."/>
            <person name="Tohari S."/>
            <person name="Kong K.W."/>
            <person name="Ho S."/>
            <person name="Lorente-Galdos B."/>
            <person name="Quilez J."/>
            <person name="Marques-Bonet T."/>
            <person name="Raney B.J."/>
            <person name="Ingham P.W."/>
            <person name="Tay A."/>
            <person name="Hillier L.W."/>
            <person name="Minx P."/>
            <person name="Boehm T."/>
            <person name="Wilson R.K."/>
            <person name="Brenner S."/>
            <person name="Warren W.C."/>
        </authorList>
    </citation>
    <scope>NUCLEOTIDE SEQUENCE [LARGE SCALE GENOMIC DNA]</scope>
</reference>
<dbReference type="GO" id="GO:0036297">
    <property type="term" value="P:interstrand cross-link repair"/>
    <property type="evidence" value="ECO:0007669"/>
    <property type="project" value="TreeGrafter"/>
</dbReference>
<feature type="compositionally biased region" description="Basic residues" evidence="1">
    <location>
        <begin position="184"/>
        <end position="193"/>
    </location>
</feature>
<feature type="region of interest" description="Disordered" evidence="1">
    <location>
        <begin position="45"/>
        <end position="229"/>
    </location>
</feature>
<dbReference type="GO" id="GO:0000724">
    <property type="term" value="P:double-strand break repair via homologous recombination"/>
    <property type="evidence" value="ECO:0007669"/>
    <property type="project" value="TreeGrafter"/>
</dbReference>
<reference evidence="3" key="2">
    <citation type="journal article" date="2007" name="PLoS Biol.">
        <title>Survey sequencing and comparative analysis of the elephant shark (Callorhinchus milii) genome.</title>
        <authorList>
            <person name="Venkatesh B."/>
            <person name="Kirkness E.F."/>
            <person name="Loh Y.H."/>
            <person name="Halpern A.L."/>
            <person name="Lee A.P."/>
            <person name="Johnson J."/>
            <person name="Dandona N."/>
            <person name="Viswanathan L.D."/>
            <person name="Tay A."/>
            <person name="Venter J.C."/>
            <person name="Strausberg R.L."/>
            <person name="Brenner S."/>
        </authorList>
    </citation>
    <scope>NUCLEOTIDE SEQUENCE [LARGE SCALE GENOMIC DNA]</scope>
</reference>
<reference evidence="2" key="5">
    <citation type="submission" date="2025-09" db="UniProtKB">
        <authorList>
            <consortium name="Ensembl"/>
        </authorList>
    </citation>
    <scope>IDENTIFICATION</scope>
</reference>
<reference evidence="2" key="4">
    <citation type="submission" date="2025-08" db="UniProtKB">
        <authorList>
            <consortium name="Ensembl"/>
        </authorList>
    </citation>
    <scope>IDENTIFICATION</scope>
</reference>
<name>A0A4W3H0Y3_CALMI</name>
<keyword evidence="3" id="KW-1185">Reference proteome</keyword>
<dbReference type="Proteomes" id="UP000314986">
    <property type="component" value="Unassembled WGS sequence"/>
</dbReference>
<reference evidence="3" key="1">
    <citation type="journal article" date="2006" name="Science">
        <title>Ancient noncoding elements conserved in the human genome.</title>
        <authorList>
            <person name="Venkatesh B."/>
            <person name="Kirkness E.F."/>
            <person name="Loh Y.H."/>
            <person name="Halpern A.L."/>
            <person name="Lee A.P."/>
            <person name="Johnson J."/>
            <person name="Dandona N."/>
            <person name="Viswanathan L.D."/>
            <person name="Tay A."/>
            <person name="Venter J.C."/>
            <person name="Strausberg R.L."/>
            <person name="Brenner S."/>
        </authorList>
    </citation>
    <scope>NUCLEOTIDE SEQUENCE [LARGE SCALE GENOMIC DNA]</scope>
</reference>
<feature type="compositionally biased region" description="Basic and acidic residues" evidence="1">
    <location>
        <begin position="84"/>
        <end position="103"/>
    </location>
</feature>
<feature type="compositionally biased region" description="Acidic residues" evidence="1">
    <location>
        <begin position="144"/>
        <end position="156"/>
    </location>
</feature>
<proteinExistence type="predicted"/>
<protein>
    <submittedName>
        <fullName evidence="2">Nuclear casein kinase and cyclin dependent kinase substrate 1</fullName>
    </submittedName>
</protein>
<dbReference type="AlphaFoldDB" id="A0A4W3H0Y3"/>
<dbReference type="GO" id="GO:0003697">
    <property type="term" value="F:single-stranded DNA binding"/>
    <property type="evidence" value="ECO:0007669"/>
    <property type="project" value="TreeGrafter"/>
</dbReference>
<evidence type="ECO:0000313" key="3">
    <source>
        <dbReference type="Proteomes" id="UP000314986"/>
    </source>
</evidence>
<feature type="compositionally biased region" description="Basic residues" evidence="1">
    <location>
        <begin position="56"/>
        <end position="73"/>
    </location>
</feature>
<dbReference type="GeneTree" id="ENSGT00940000153414"/>
<dbReference type="InParanoid" id="A0A4W3H0Y3"/>
<dbReference type="InterPro" id="IPR052003">
    <property type="entry name" value="HR_DNA-Binding_Protein"/>
</dbReference>
<feature type="compositionally biased region" description="Acidic residues" evidence="1">
    <location>
        <begin position="169"/>
        <end position="179"/>
    </location>
</feature>
<evidence type="ECO:0000313" key="2">
    <source>
        <dbReference type="Ensembl" id="ENSCMIP00000003749.1"/>
    </source>
</evidence>
<dbReference type="PANTHER" id="PTHR15361">
    <property type="entry name" value="RAD51/NUKS-INTERACTING PROTEIN"/>
    <property type="match status" value="1"/>
</dbReference>